<dbReference type="GO" id="GO:0005737">
    <property type="term" value="C:cytoplasm"/>
    <property type="evidence" value="ECO:0007669"/>
    <property type="project" value="TreeGrafter"/>
</dbReference>
<dbReference type="GO" id="GO:0006508">
    <property type="term" value="P:proteolysis"/>
    <property type="evidence" value="ECO:0007669"/>
    <property type="project" value="InterPro"/>
</dbReference>
<evidence type="ECO:0000313" key="4">
    <source>
        <dbReference type="EMBL" id="CAD8980242.1"/>
    </source>
</evidence>
<dbReference type="AlphaFoldDB" id="A0A7S1HEZ4"/>
<gene>
    <name evidence="4" type="ORF">HAND00432_LOCUS31252</name>
</gene>
<accession>A0A7S1HEZ4</accession>
<dbReference type="InterPro" id="IPR050452">
    <property type="entry name" value="Metacaspase"/>
</dbReference>
<reference evidence="4" key="1">
    <citation type="submission" date="2021-01" db="EMBL/GenBank/DDBJ databases">
        <authorList>
            <person name="Corre E."/>
            <person name="Pelletier E."/>
            <person name="Niang G."/>
            <person name="Scheremetjew M."/>
            <person name="Finn R."/>
            <person name="Kale V."/>
            <person name="Holt S."/>
            <person name="Cochrane G."/>
            <person name="Meng A."/>
            <person name="Brown T."/>
            <person name="Cohen L."/>
        </authorList>
    </citation>
    <scope>NUCLEOTIDE SEQUENCE</scope>
    <source>
        <strain evidence="4">CCMP644</strain>
    </source>
</reference>
<dbReference type="InterPro" id="IPR011600">
    <property type="entry name" value="Pept_C14_caspase"/>
</dbReference>
<dbReference type="EMBL" id="HBFX01051825">
    <property type="protein sequence ID" value="CAD8980242.1"/>
    <property type="molecule type" value="Transcribed_RNA"/>
</dbReference>
<dbReference type="PANTHER" id="PTHR48104:SF30">
    <property type="entry name" value="METACASPASE-1"/>
    <property type="match status" value="1"/>
</dbReference>
<sequence>MFAPGYASYPQPAGQPMMGTMPGMGMGMGYPQPYTQPMPYAQPQQARQISQAPMQQSRNVQAQSLPTQPTMGGPSAGIQANVIQIAGCLDSQQGQDIDVSGLPAVMSASKAGGACTNAIQVALYGKGHGYSYRNLMVDMSRTLQGAGYTQHPQLSSSHPIDLNQPVMIKPPAARRTKSLLIGINYRGQGQGELLGCHNDVRKMQQWITSHGFSSSPDRQQILLDDGVSPAPTKKNIWNAMLWLISDAQPGDALFFHFSGHGGQTRDLSGDEASGFDQTMVPVDHKESGTILDDDILAQIIKPLPRGVDMFCLMDCCHSGTIMDLPYTMTVDPTTGQALSAGQVASIGRNQRFHNKGARRGERDIGPIGGQTAGAAAMAGGIGLCCADCFDLNGDSDQPGGNNAPGACTGLAMFCGGCTACCVDVTDMCGDSKQK</sequence>
<evidence type="ECO:0000256" key="1">
    <source>
        <dbReference type="ARBA" id="ARBA00009005"/>
    </source>
</evidence>
<dbReference type="Gene3D" id="3.40.50.12660">
    <property type="match status" value="1"/>
</dbReference>
<dbReference type="SUPFAM" id="SSF52129">
    <property type="entry name" value="Caspase-like"/>
    <property type="match status" value="1"/>
</dbReference>
<evidence type="ECO:0000256" key="2">
    <source>
        <dbReference type="SAM" id="MobiDB-lite"/>
    </source>
</evidence>
<comment type="similarity">
    <text evidence="1">Belongs to the peptidase C14B family.</text>
</comment>
<protein>
    <recommendedName>
        <fullName evidence="3">Peptidase C14 caspase domain-containing protein</fullName>
    </recommendedName>
</protein>
<feature type="region of interest" description="Disordered" evidence="2">
    <location>
        <begin position="35"/>
        <end position="58"/>
    </location>
</feature>
<organism evidence="4">
    <name type="scientific">Hemiselmis andersenii</name>
    <name type="common">Cryptophyte alga</name>
    <dbReference type="NCBI Taxonomy" id="464988"/>
    <lineage>
        <taxon>Eukaryota</taxon>
        <taxon>Cryptophyceae</taxon>
        <taxon>Cryptomonadales</taxon>
        <taxon>Hemiselmidaceae</taxon>
        <taxon>Hemiselmis</taxon>
    </lineage>
</organism>
<dbReference type="InterPro" id="IPR029030">
    <property type="entry name" value="Caspase-like_dom_sf"/>
</dbReference>
<dbReference type="Pfam" id="PF00656">
    <property type="entry name" value="Peptidase_C14"/>
    <property type="match status" value="1"/>
</dbReference>
<dbReference type="GO" id="GO:0004197">
    <property type="term" value="F:cysteine-type endopeptidase activity"/>
    <property type="evidence" value="ECO:0007669"/>
    <property type="project" value="InterPro"/>
</dbReference>
<proteinExistence type="inferred from homology"/>
<evidence type="ECO:0000259" key="3">
    <source>
        <dbReference type="Pfam" id="PF00656"/>
    </source>
</evidence>
<dbReference type="PANTHER" id="PTHR48104">
    <property type="entry name" value="METACASPASE-4"/>
    <property type="match status" value="1"/>
</dbReference>
<dbReference type="Gene3D" id="3.40.50.1460">
    <property type="match status" value="1"/>
</dbReference>
<feature type="domain" description="Peptidase C14 caspase" evidence="3">
    <location>
        <begin position="177"/>
        <end position="330"/>
    </location>
</feature>
<name>A0A7S1HEZ4_HEMAN</name>
<feature type="compositionally biased region" description="Polar residues" evidence="2">
    <location>
        <begin position="42"/>
        <end position="58"/>
    </location>
</feature>